<feature type="compositionally biased region" description="Basic residues" evidence="1">
    <location>
        <begin position="33"/>
        <end position="44"/>
    </location>
</feature>
<feature type="region of interest" description="Disordered" evidence="1">
    <location>
        <begin position="1"/>
        <end position="85"/>
    </location>
</feature>
<protein>
    <submittedName>
        <fullName evidence="2">Uncharacterized protein</fullName>
    </submittedName>
</protein>
<feature type="region of interest" description="Disordered" evidence="1">
    <location>
        <begin position="417"/>
        <end position="478"/>
    </location>
</feature>
<sequence length="1482" mass="159118">MEVGYTNGLEPDLSQQYPPPLLPKPGKDNARLQKLKKKRAKKKGSLSQTPIPFRSCLSPVNEASTDLEHSDQSSPPRTPDTVYNAEPSVSSFPFSSFYDPSASAFPHPQSITCSQTGSFNLRPRAAQIRTSEDQVAPLFECSSFLFDDARPFMMPPSISPPPLPPEQVPAARWVPSFLSVPKNINPTPVILMQAPPSPCSAFSPYRPPVLEARKSLSSLLESQMSLATSKPKSRSTYYGLTPSEYVAYGGIRTMPSHCNPASPRINETPTDKTDLSLEGSKPHRQLNGHMDISSSVQSSQLASLPKDSDLPVERIFTHSKDVVEESQSEAHGIGVQSPKTSIVDVIKPELSLGLAQNSMQQSTSDVSTPKASFSESSLPIPKAGEAHTQSAAQFTIEAALQTTTCLTVSSSSSTLARVDSNTETRHKTKIGNVTEKDTNPNKAPSVLQSNKNSTGQSGGINAKYQSPKQDMTAAQAHQIDRSGQSSIYVVSAQPPAKHVKHHTNDAKPIVQSSGSQSGITDGPSMSAMQKSTKPSPETLPPCKMPAEPISLKQIDEIIQQIEESSEVTQHNKTNMAKSLPFPGAITKHSSHKNEIESEMLNKFTEEKIVASIASVLPHEPVTASVCSQSSCTVYSPEQRTKSVQLLNGKGQPYKQNQTIKNTNSLPSSTLPNIAILNTSSVISKVGIPAHPVITNKPPTPDIQVPSETNPPNVPVKEAQKLSHNREDVNPQTTTVVQYSSSNNSKAINEGHFYTNTSSAISEATRATKTSLQTKEAVLPCKENIVAEVSTNINIDTNRCISLTVEKEVHAQVFPEKAGLLTGKIQHLPTTPFGLANVHTQYTAETKSKPPSDLLEENMPSVENKPISNQVNSSGNTVSPGKLEGAEIIQQETAQTNKLSLKNNIDKTPTADIKVPNKLNLESTQPITAETKISSMSTLKSMHATAPAVPLSPRMRLVPPKSPQMKPDRPWSRSAPVQAINPKLFSGSGQVAPNPIPLTDTTSSDTSEKQFNTQQLVEEQLIISQPIIANKSLASPKTAAKSKTETATSISASYNKTNAFSISVEQKNTKSASPLVWSDNNIHTSSGSLSSNTINETKKSVETKIHAVNTQIISQSTLNNCTAANDQTLDDASKDLKVPHSPRTSTRPWASPLPERRHCFTPKRIYTPTLPQTPVSFQLASPVPNNLSETKLSPAITEEPINPLIEPLQNNALTNLDQRSDKSLSGETSKQEMKPTTTKDPSIPEIDVPSQMEDTRTSVPLNPSKAGKLSSPGGTAANTNDILTSKRNQKADSKAKQVDERASAANVETVTAEVTTLHTDTSKSLPDQAPANPQSSKVQPSTEQPLKNNSQAPSATDTDTKAPIVKAAVIDSATPASLPQASVSVKAPSPNRGTSPPSQQNIGLKGKDLLKATPAPTETPAAEPSTKSATSTASSTADGMPANAEPNCKQTNEGGWRFWIRSEGFVQVRVEKEVSPIKTGSHM</sequence>
<proteinExistence type="predicted"/>
<reference evidence="2" key="1">
    <citation type="submission" date="2019-06" db="EMBL/GenBank/DDBJ databases">
        <authorList>
            <consortium name="Wellcome Sanger Institute Data Sharing"/>
        </authorList>
    </citation>
    <scope>NUCLEOTIDE SEQUENCE [LARGE SCALE GENOMIC DNA]</scope>
</reference>
<feature type="compositionally biased region" description="Low complexity" evidence="1">
    <location>
        <begin position="1302"/>
        <end position="1315"/>
    </location>
</feature>
<accession>A0A672H5V9</accession>
<feature type="region of interest" description="Disordered" evidence="1">
    <location>
        <begin position="1132"/>
        <end position="1154"/>
    </location>
</feature>
<dbReference type="OMA" id="MIKADVI"/>
<evidence type="ECO:0000313" key="2">
    <source>
        <dbReference type="Ensembl" id="ENSSFAP00005024440.1"/>
    </source>
</evidence>
<feature type="compositionally biased region" description="Polar residues" evidence="1">
    <location>
        <begin position="510"/>
        <end position="519"/>
    </location>
</feature>
<feature type="region of interest" description="Disordered" evidence="1">
    <location>
        <begin position="499"/>
        <end position="541"/>
    </location>
</feature>
<reference evidence="2" key="3">
    <citation type="submission" date="2025-09" db="UniProtKB">
        <authorList>
            <consortium name="Ensembl"/>
        </authorList>
    </citation>
    <scope>IDENTIFICATION</scope>
</reference>
<dbReference type="Ensembl" id="ENSSFAT00005025420.1">
    <property type="protein sequence ID" value="ENSSFAP00005024440.1"/>
    <property type="gene ID" value="ENSSFAG00005012586.1"/>
</dbReference>
<feature type="compositionally biased region" description="Polar residues" evidence="1">
    <location>
        <begin position="1316"/>
        <end position="1356"/>
    </location>
</feature>
<feature type="compositionally biased region" description="Low complexity" evidence="1">
    <location>
        <begin position="1411"/>
        <end position="1436"/>
    </location>
</feature>
<feature type="compositionally biased region" description="Polar residues" evidence="1">
    <location>
        <begin position="1271"/>
        <end position="1285"/>
    </location>
</feature>
<keyword evidence="3" id="KW-1185">Reference proteome</keyword>
<feature type="compositionally biased region" description="Basic and acidic residues" evidence="1">
    <location>
        <begin position="1288"/>
        <end position="1301"/>
    </location>
</feature>
<feature type="region of interest" description="Disordered" evidence="1">
    <location>
        <begin position="952"/>
        <end position="973"/>
    </location>
</feature>
<feature type="region of interest" description="Disordered" evidence="1">
    <location>
        <begin position="260"/>
        <end position="289"/>
    </location>
</feature>
<feature type="compositionally biased region" description="Polar residues" evidence="1">
    <location>
        <begin position="526"/>
        <end position="535"/>
    </location>
</feature>
<feature type="region of interest" description="Disordered" evidence="1">
    <location>
        <begin position="358"/>
        <end position="377"/>
    </location>
</feature>
<feature type="region of interest" description="Disordered" evidence="1">
    <location>
        <begin position="1375"/>
        <end position="1450"/>
    </location>
</feature>
<dbReference type="PANTHER" id="PTHR38004:SF1">
    <property type="entry name" value="PROLINE-RICH PROTEIN 33"/>
    <property type="match status" value="1"/>
</dbReference>
<dbReference type="Proteomes" id="UP000472267">
    <property type="component" value="Chromosome 1"/>
</dbReference>
<feature type="compositionally biased region" description="Basic and acidic residues" evidence="1">
    <location>
        <begin position="1217"/>
        <end position="1232"/>
    </location>
</feature>
<organism evidence="2 3">
    <name type="scientific">Salarias fasciatus</name>
    <name type="common">Jewelled blenny</name>
    <name type="synonym">Blennius fasciatus</name>
    <dbReference type="NCBI Taxonomy" id="181472"/>
    <lineage>
        <taxon>Eukaryota</taxon>
        <taxon>Metazoa</taxon>
        <taxon>Chordata</taxon>
        <taxon>Craniata</taxon>
        <taxon>Vertebrata</taxon>
        <taxon>Euteleostomi</taxon>
        <taxon>Actinopterygii</taxon>
        <taxon>Neopterygii</taxon>
        <taxon>Teleostei</taxon>
        <taxon>Neoteleostei</taxon>
        <taxon>Acanthomorphata</taxon>
        <taxon>Ovalentaria</taxon>
        <taxon>Blenniimorphae</taxon>
        <taxon>Blenniiformes</taxon>
        <taxon>Blennioidei</taxon>
        <taxon>Blenniidae</taxon>
        <taxon>Salariinae</taxon>
        <taxon>Salarias</taxon>
    </lineage>
</organism>
<feature type="compositionally biased region" description="Polar residues" evidence="1">
    <location>
        <begin position="1390"/>
        <end position="1401"/>
    </location>
</feature>
<evidence type="ECO:0000256" key="1">
    <source>
        <dbReference type="SAM" id="MobiDB-lite"/>
    </source>
</evidence>
<reference evidence="2" key="2">
    <citation type="submission" date="2025-08" db="UniProtKB">
        <authorList>
            <consortium name="Ensembl"/>
        </authorList>
    </citation>
    <scope>IDENTIFICATION</scope>
</reference>
<feature type="region of interest" description="Disordered" evidence="1">
    <location>
        <begin position="1206"/>
        <end position="1359"/>
    </location>
</feature>
<name>A0A672H5V9_SALFA</name>
<dbReference type="PANTHER" id="PTHR38004">
    <property type="entry name" value="PROLINE-RICH PROTEIN 33"/>
    <property type="match status" value="1"/>
</dbReference>
<feature type="compositionally biased region" description="Polar residues" evidence="1">
    <location>
        <begin position="440"/>
        <end position="455"/>
    </location>
</feature>
<feature type="compositionally biased region" description="Polar residues" evidence="1">
    <location>
        <begin position="1207"/>
        <end position="1216"/>
    </location>
</feature>
<dbReference type="InParanoid" id="A0A672H5V9"/>
<evidence type="ECO:0000313" key="3">
    <source>
        <dbReference type="Proteomes" id="UP000472267"/>
    </source>
</evidence>